<proteinExistence type="predicted"/>
<accession>A0ABS8DUR5</accession>
<dbReference type="RefSeq" id="WP_227390714.1">
    <property type="nucleotide sequence ID" value="NZ_JBHSCJ010000002.1"/>
</dbReference>
<protein>
    <submittedName>
        <fullName evidence="1">DUF945 family protein</fullName>
    </submittedName>
</protein>
<evidence type="ECO:0000313" key="1">
    <source>
        <dbReference type="EMBL" id="MCB8890052.1"/>
    </source>
</evidence>
<dbReference type="Pfam" id="PF06097">
    <property type="entry name" value="DUF945"/>
    <property type="match status" value="2"/>
</dbReference>
<organism evidence="1 2">
    <name type="scientific">Vreelandella malpeensis</name>
    <dbReference type="NCBI Taxonomy" id="1172368"/>
    <lineage>
        <taxon>Bacteria</taxon>
        <taxon>Pseudomonadati</taxon>
        <taxon>Pseudomonadota</taxon>
        <taxon>Gammaproteobacteria</taxon>
        <taxon>Oceanospirillales</taxon>
        <taxon>Halomonadaceae</taxon>
        <taxon>Vreelandella</taxon>
    </lineage>
</organism>
<sequence>MGVSSKALGVAAGVIVVAGGLYLGAQGVVGNEVEKSLGDAFDQLERSPSWRVSDVHIEKHLFHTTARATLGIAGYDGAQAELDLNVDHGVIKSPVTGTLVPAETFLDGTLDIDMTASWRGIAGQLRAESLRTVEEGVDGALTNLVVNIDYADEHDWRIASLADDISITRWAQVPPFRLVSPRWEMSSRDEQGGSVSQRMSAPRLELTSHGHEVTLEEIAFDTVFAPSPQGDARTQDQNGRVSVAAIGIDGETLGSLSMTLATRRFDVEAFQAYQEHHARLVAARPDGEALPPSLDRARYGQDIEALVDSGYRFLANSPEIAIDPLEVHVVMPEYGLDASPRLSAELRFDGQALSREALYALALTSDLVVGDALDAEAPMSGEQASQYLLQRLFLDVRLTTPPREVLEQLPLMVGLMIDPDRDEQTLTWDRGQLSINGEAVM</sequence>
<dbReference type="Proteomes" id="UP001319882">
    <property type="component" value="Unassembled WGS sequence"/>
</dbReference>
<evidence type="ECO:0000313" key="2">
    <source>
        <dbReference type="Proteomes" id="UP001319882"/>
    </source>
</evidence>
<name>A0ABS8DUR5_9GAMM</name>
<reference evidence="1 2" key="1">
    <citation type="journal article" date="2021" name="Sci. Rep.">
        <title>Genome analysis of a halophilic bacterium Halomonas malpeensis YU-PRIM-29(T) reveals its exopolysaccharide and pigment producing capabilities.</title>
        <authorList>
            <person name="Athmika"/>
            <person name="Ghate S.D."/>
            <person name="Arun A.B."/>
            <person name="Rao S.S."/>
            <person name="Kumar S.T.A."/>
            <person name="Kandiyil M.K."/>
            <person name="Saptami K."/>
            <person name="Rekha P.D."/>
        </authorList>
    </citation>
    <scope>NUCLEOTIDE SEQUENCE [LARGE SCALE GENOMIC DNA]</scope>
    <source>
        <strain evidence="2">prim 29</strain>
    </source>
</reference>
<dbReference type="InterPro" id="IPR010352">
    <property type="entry name" value="DUF945"/>
</dbReference>
<comment type="caution">
    <text evidence="1">The sequence shown here is derived from an EMBL/GenBank/DDBJ whole genome shotgun (WGS) entry which is preliminary data.</text>
</comment>
<gene>
    <name evidence="1" type="ORF">GEV37_13115</name>
</gene>
<dbReference type="EMBL" id="WHVL01000005">
    <property type="protein sequence ID" value="MCB8890052.1"/>
    <property type="molecule type" value="Genomic_DNA"/>
</dbReference>
<keyword evidence="2" id="KW-1185">Reference proteome</keyword>